<evidence type="ECO:0000256" key="1">
    <source>
        <dbReference type="ARBA" id="ARBA00022737"/>
    </source>
</evidence>
<proteinExistence type="predicted"/>
<comment type="caution">
    <text evidence="4">The sequence shown here is derived from an EMBL/GenBank/DDBJ whole genome shotgun (WGS) entry which is preliminary data.</text>
</comment>
<dbReference type="InterPro" id="IPR036872">
    <property type="entry name" value="CH_dom_sf"/>
</dbReference>
<dbReference type="EMBL" id="JAQMWT010000240">
    <property type="protein sequence ID" value="KAJ8606917.1"/>
    <property type="molecule type" value="Genomic_DNA"/>
</dbReference>
<dbReference type="Gene3D" id="3.40.50.11500">
    <property type="match status" value="1"/>
</dbReference>
<dbReference type="InterPro" id="IPR003409">
    <property type="entry name" value="MORN"/>
</dbReference>
<protein>
    <recommendedName>
        <fullName evidence="3">Calponin-homology (CH) domain-containing protein</fullName>
    </recommendedName>
</protein>
<evidence type="ECO:0000313" key="4">
    <source>
        <dbReference type="EMBL" id="KAJ8606917.1"/>
    </source>
</evidence>
<dbReference type="InterPro" id="IPR001715">
    <property type="entry name" value="CH_dom"/>
</dbReference>
<keyword evidence="2" id="KW-0175">Coiled coil</keyword>
<dbReference type="PANTHER" id="PTHR43215">
    <property type="entry name" value="RADIAL SPOKE HEAD 1 HOMOLOG"/>
    <property type="match status" value="1"/>
</dbReference>
<dbReference type="SMART" id="SM00698">
    <property type="entry name" value="MORN"/>
    <property type="match status" value="18"/>
</dbReference>
<evidence type="ECO:0000313" key="5">
    <source>
        <dbReference type="Proteomes" id="UP001230188"/>
    </source>
</evidence>
<dbReference type="Pfam" id="PF09794">
    <property type="entry name" value="Avl9"/>
    <property type="match status" value="1"/>
</dbReference>
<dbReference type="InterPro" id="IPR043153">
    <property type="entry name" value="DENN_C"/>
</dbReference>
<keyword evidence="5" id="KW-1185">Reference proteome</keyword>
<dbReference type="SMART" id="SM00033">
    <property type="entry name" value="CH"/>
    <property type="match status" value="1"/>
</dbReference>
<evidence type="ECO:0000259" key="3">
    <source>
        <dbReference type="PROSITE" id="PS50021"/>
    </source>
</evidence>
<keyword evidence="1" id="KW-0677">Repeat</keyword>
<dbReference type="Gene3D" id="1.10.418.10">
    <property type="entry name" value="Calponin-like domain"/>
    <property type="match status" value="1"/>
</dbReference>
<dbReference type="Pfam" id="PF00307">
    <property type="entry name" value="CH"/>
    <property type="match status" value="1"/>
</dbReference>
<organism evidence="4 5">
    <name type="scientific">Chrysophaeum taylorii</name>
    <dbReference type="NCBI Taxonomy" id="2483200"/>
    <lineage>
        <taxon>Eukaryota</taxon>
        <taxon>Sar</taxon>
        <taxon>Stramenopiles</taxon>
        <taxon>Ochrophyta</taxon>
        <taxon>Pelagophyceae</taxon>
        <taxon>Pelagomonadales</taxon>
        <taxon>Pelagomonadaceae</taxon>
        <taxon>Chrysophaeum</taxon>
    </lineage>
</organism>
<reference evidence="4" key="1">
    <citation type="submission" date="2023-01" db="EMBL/GenBank/DDBJ databases">
        <title>Metagenome sequencing of chrysophaentin producing Chrysophaeum taylorii.</title>
        <authorList>
            <person name="Davison J."/>
            <person name="Bewley C."/>
        </authorList>
    </citation>
    <scope>NUCLEOTIDE SEQUENCE</scope>
    <source>
        <strain evidence="4">NIES-1699</strain>
    </source>
</reference>
<accession>A0AAD7XRC7</accession>
<dbReference type="InterPro" id="IPR018307">
    <property type="entry name" value="ABL9/DENND6_dom"/>
</dbReference>
<feature type="domain" description="Calponin-homology (CH)" evidence="3">
    <location>
        <begin position="112"/>
        <end position="238"/>
    </location>
</feature>
<dbReference type="PROSITE" id="PS50021">
    <property type="entry name" value="CH"/>
    <property type="match status" value="1"/>
</dbReference>
<dbReference type="Gene3D" id="2.20.110.10">
    <property type="entry name" value="Histone H3 K4-specific methyltransferase SET7/9 N-terminal domain"/>
    <property type="match status" value="6"/>
</dbReference>
<feature type="coiled-coil region" evidence="2">
    <location>
        <begin position="9"/>
        <end position="114"/>
    </location>
</feature>
<dbReference type="SUPFAM" id="SSF82185">
    <property type="entry name" value="Histone H3 K4-specific methyltransferase SET7/9 N-terminal domain"/>
    <property type="match status" value="6"/>
</dbReference>
<gene>
    <name evidence="4" type="ORF">CTAYLR_008622</name>
</gene>
<sequence>MTNGGEPSTKAVLQALRALQAKIERLERERSHALEEATDLRLKYELAQARCEAANESLEQRWRMSAARLDEALAEATAELALERERSRERDAALEQAESRCAQLEVRVETLRGAGAIARAWINSRLRSEVISGDLVTGLRTGVVLWRLVETVKGGFPIAVKSNGRPAAPSAIEEATLSETTPRGTRAFMEATHNVQRVFDKMREMGIRAVGCAARDVVAGAAPQHALGVVWKITLRCMQDDGNAKGYSLLGWAAHEARAVEEEGEVEEDEALVNEVTGLADEEEDEEEEEDAPISIRDLDTGTVVHLTPSTLHCNSGIVGDVAAHRRTLTLWNRDNPVPTELYFDEHVGPKVAWVEGPGAELLPLEEELPFACLPENTSSIAETALSEGEVVFLIVRRGDIVLFGASVMRSARSASQRGMQQAVAVLSRFPAFDVLETRARALAVVAIESPDREAARALIASSGARCATPSTGGDFAASIESGKVVDALGAEKTVRLLRCVLKGESVALFSSSAAKASRCVVGLASLLPAVVSLGLSDYVTTEKCPLLGANSFRWRRDGFPVQLDAEWIPAAPISRCDHLLRTPTAFVVGTCNAMLARRLEAVAIVVDLDAASILTPSVLAKAPLEKPSMSLVGEVAKHKADDFDDWLGSDAWLRSRCETWVSELLGRQQQQHHAVLESYEGERKKGLRHGRGAVRYADGGYYDGEWRENKRHGEGVAVSGTTTATRRRYEGEWVDDLHHGRGRLVAADATYEGWFAKGKFHGKGELSTAKFSYRGEFSDGKFEGAGCLERAGGQGKHVGEWRAGLRRGVGHAELEDGTVRAGRWEDDLLVDGTVSLPSGETRAGRFDINGCLDGEGTLTTVDGDVYEGLFRRGEMLDDDAVVWAVRYADGRKYAGKLKDGLPSGEGVLRYEDASVYQGSFLDGLRSGKGTFVEGEITLEGEWRCDGFVGGGGGHPQEDDDDDEATVVVDLTADLVVSRPPEEDDIAARIGGENNDDDAESVVVVVPESSPLVSEETPREDEVARPPRKGCARVRYPNGDVYEGSFESGLRHGRGLFTEALSGHAYDGEWRRGKRHGRGTFATGDGTFVYDGEFVKGKRCGEGVAKLRDSCSYAGSWRDNVFDGRGILVDAAKNSYEGEFFDGRKHGVGAQTYADGARYSGEWRRGYRDGQGHCDYPDGTTYAGRWERDKYRGHGTILKDGRAAFDGSFDAGKRHGWGLESIRTPDGKIFRREGRWSRGFPDLSADDWTLTYPDNSTYVGPVSRDEDSPLKLKPHGKHGVMKWANGDTYAGGFVHGKRAGLGFAVFHNGDQYRGEWHDDHISLTGAGDLTLADGIKHKFNTKI</sequence>
<evidence type="ECO:0000256" key="2">
    <source>
        <dbReference type="SAM" id="Coils"/>
    </source>
</evidence>
<dbReference type="Proteomes" id="UP001230188">
    <property type="component" value="Unassembled WGS sequence"/>
</dbReference>
<dbReference type="PANTHER" id="PTHR43215:SF14">
    <property type="entry name" value="RADIAL SPOKE HEAD 1 HOMOLOG"/>
    <property type="match status" value="1"/>
</dbReference>
<name>A0AAD7XRC7_9STRA</name>
<dbReference type="Pfam" id="PF02493">
    <property type="entry name" value="MORN"/>
    <property type="match status" value="17"/>
</dbReference>
<dbReference type="SUPFAM" id="SSF47576">
    <property type="entry name" value="Calponin-homology domain, CH-domain"/>
    <property type="match status" value="1"/>
</dbReference>